<evidence type="ECO:0000256" key="3">
    <source>
        <dbReference type="ARBA" id="ARBA00022989"/>
    </source>
</evidence>
<evidence type="ECO:0000256" key="9">
    <source>
        <dbReference type="SAM" id="SignalP"/>
    </source>
</evidence>
<dbReference type="InterPro" id="IPR036179">
    <property type="entry name" value="Ig-like_dom_sf"/>
</dbReference>
<dbReference type="InterPro" id="IPR013106">
    <property type="entry name" value="Ig_V-set"/>
</dbReference>
<evidence type="ECO:0000256" key="4">
    <source>
        <dbReference type="ARBA" id="ARBA00023136"/>
    </source>
</evidence>
<keyword evidence="9" id="KW-0732">Signal</keyword>
<dbReference type="EMBL" id="CAJHUB010000763">
    <property type="protein sequence ID" value="CAD7687065.1"/>
    <property type="molecule type" value="Genomic_DNA"/>
</dbReference>
<keyword evidence="2 8" id="KW-0812">Transmembrane</keyword>
<comment type="caution">
    <text evidence="11">The sequence shown here is derived from an EMBL/GenBank/DDBJ whole genome shotgun (WGS) entry which is preliminary data.</text>
</comment>
<keyword evidence="12" id="KW-1185">Reference proteome</keyword>
<feature type="domain" description="Ig-like" evidence="10">
    <location>
        <begin position="147"/>
        <end position="241"/>
    </location>
</feature>
<feature type="signal peptide" evidence="9">
    <location>
        <begin position="1"/>
        <end position="19"/>
    </location>
</feature>
<dbReference type="Gene3D" id="2.60.40.10">
    <property type="entry name" value="Immunoglobulins"/>
    <property type="match status" value="2"/>
</dbReference>
<evidence type="ECO:0000256" key="5">
    <source>
        <dbReference type="ARBA" id="ARBA00023170"/>
    </source>
</evidence>
<dbReference type="SMART" id="SM00409">
    <property type="entry name" value="IG"/>
    <property type="match status" value="1"/>
</dbReference>
<feature type="transmembrane region" description="Helical" evidence="8">
    <location>
        <begin position="318"/>
        <end position="340"/>
    </location>
</feature>
<dbReference type="InterPro" id="IPR051117">
    <property type="entry name" value="TRG_var/const_region"/>
</dbReference>
<dbReference type="SMART" id="SM00406">
    <property type="entry name" value="IGv"/>
    <property type="match status" value="1"/>
</dbReference>
<dbReference type="Pfam" id="PF07654">
    <property type="entry name" value="C1-set"/>
    <property type="match status" value="1"/>
</dbReference>
<evidence type="ECO:0000256" key="6">
    <source>
        <dbReference type="ARBA" id="ARBA00023319"/>
    </source>
</evidence>
<sequence length="352" mass="39458">MLSSFAVLCVLLFPGGAAGLKLEQTPVVVGRLGTSATLPCTVDTSVSYIHWYFHKEDTAPKRLLYLDMSRSLVQRDIFVKADKVNAKKGKNSYSCNLLLQKLEKSDEGVYYCAAWEADCSWNSWSNKVFGPGTILRVTDKSPEDISPKPTIFLPSIAEIKVHQVGTYICLLEDIIPDIFKIDWKEKNGKTILQSQQGNTMKTKDTYMKFSWLTVTEKSMDKEHQCIVKDERNKERVKQEIDFPSINKDLVARMESDMDPAGHSEAKQNTEVVTLNPSSSRSFRPVPSTVEFAAINSTEASLNDENDPLQLQLMNTSAYYTYLLLLLKSLMYSIIIAICLLGRPALDGNGKSS</sequence>
<keyword evidence="6" id="KW-0393">Immunoglobulin domain</keyword>
<evidence type="ECO:0000259" key="10">
    <source>
        <dbReference type="PROSITE" id="PS50835"/>
    </source>
</evidence>
<evidence type="ECO:0000256" key="1">
    <source>
        <dbReference type="ARBA" id="ARBA00004370"/>
    </source>
</evidence>
<dbReference type="InterPro" id="IPR007110">
    <property type="entry name" value="Ig-like_dom"/>
</dbReference>
<comment type="subcellular location">
    <subcellularLocation>
        <location evidence="1">Membrane</location>
    </subcellularLocation>
</comment>
<feature type="region of interest" description="Disordered" evidence="7">
    <location>
        <begin position="258"/>
        <end position="279"/>
    </location>
</feature>
<dbReference type="Pfam" id="PF07686">
    <property type="entry name" value="V-set"/>
    <property type="match status" value="1"/>
</dbReference>
<name>A0A811ZEB4_NYCPR</name>
<dbReference type="SUPFAM" id="SSF48726">
    <property type="entry name" value="Immunoglobulin"/>
    <property type="match status" value="2"/>
</dbReference>
<keyword evidence="5" id="KW-0675">Receptor</keyword>
<dbReference type="PANTHER" id="PTHR19256">
    <property type="entry name" value="T-CELL RECEPTOR GAMMA CHAIN"/>
    <property type="match status" value="1"/>
</dbReference>
<evidence type="ECO:0000256" key="2">
    <source>
        <dbReference type="ARBA" id="ARBA00022692"/>
    </source>
</evidence>
<dbReference type="PROSITE" id="PS50835">
    <property type="entry name" value="IG_LIKE"/>
    <property type="match status" value="2"/>
</dbReference>
<dbReference type="InterPro" id="IPR003597">
    <property type="entry name" value="Ig_C1-set"/>
</dbReference>
<dbReference type="Proteomes" id="UP000645828">
    <property type="component" value="Unassembled WGS sequence"/>
</dbReference>
<dbReference type="SMART" id="SM00407">
    <property type="entry name" value="IGc1"/>
    <property type="match status" value="1"/>
</dbReference>
<dbReference type="GO" id="GO:0016020">
    <property type="term" value="C:membrane"/>
    <property type="evidence" value="ECO:0007669"/>
    <property type="project" value="UniProtKB-SubCell"/>
</dbReference>
<evidence type="ECO:0000313" key="11">
    <source>
        <dbReference type="EMBL" id="CAD7687065.1"/>
    </source>
</evidence>
<dbReference type="AlphaFoldDB" id="A0A811ZEB4"/>
<evidence type="ECO:0000256" key="8">
    <source>
        <dbReference type="SAM" id="Phobius"/>
    </source>
</evidence>
<protein>
    <submittedName>
        <fullName evidence="11">(raccoon dog) hypothetical protein</fullName>
    </submittedName>
</protein>
<evidence type="ECO:0000313" key="12">
    <source>
        <dbReference type="Proteomes" id="UP000645828"/>
    </source>
</evidence>
<feature type="compositionally biased region" description="Basic and acidic residues" evidence="7">
    <location>
        <begin position="258"/>
        <end position="267"/>
    </location>
</feature>
<accession>A0A811ZEB4</accession>
<dbReference type="InterPro" id="IPR003599">
    <property type="entry name" value="Ig_sub"/>
</dbReference>
<keyword evidence="4 8" id="KW-0472">Membrane</keyword>
<proteinExistence type="predicted"/>
<dbReference type="InterPro" id="IPR013783">
    <property type="entry name" value="Ig-like_fold"/>
</dbReference>
<keyword evidence="3 8" id="KW-1133">Transmembrane helix</keyword>
<dbReference type="FunFam" id="2.60.40.10:FF:001083">
    <property type="entry name" value="T cell receptor gamma constant 2"/>
    <property type="match status" value="1"/>
</dbReference>
<feature type="chain" id="PRO_5032709633" evidence="9">
    <location>
        <begin position="20"/>
        <end position="352"/>
    </location>
</feature>
<dbReference type="PANTHER" id="PTHR19256:SF65">
    <property type="entry name" value="T CELL RECEPTOR GAMMA CONSTANT 1-RELATED"/>
    <property type="match status" value="1"/>
</dbReference>
<reference evidence="11" key="1">
    <citation type="submission" date="2020-12" db="EMBL/GenBank/DDBJ databases">
        <authorList>
            <consortium name="Molecular Ecology Group"/>
        </authorList>
    </citation>
    <scope>NUCLEOTIDE SEQUENCE</scope>
    <source>
        <strain evidence="11">TBG_1078</strain>
    </source>
</reference>
<organism evidence="11 12">
    <name type="scientific">Nyctereutes procyonoides</name>
    <name type="common">Raccoon dog</name>
    <name type="synonym">Canis procyonoides</name>
    <dbReference type="NCBI Taxonomy" id="34880"/>
    <lineage>
        <taxon>Eukaryota</taxon>
        <taxon>Metazoa</taxon>
        <taxon>Chordata</taxon>
        <taxon>Craniata</taxon>
        <taxon>Vertebrata</taxon>
        <taxon>Euteleostomi</taxon>
        <taxon>Mammalia</taxon>
        <taxon>Eutheria</taxon>
        <taxon>Laurasiatheria</taxon>
        <taxon>Carnivora</taxon>
        <taxon>Caniformia</taxon>
        <taxon>Canidae</taxon>
        <taxon>Nyctereutes</taxon>
    </lineage>
</organism>
<feature type="domain" description="Ig-like" evidence="10">
    <location>
        <begin position="33"/>
        <end position="114"/>
    </location>
</feature>
<evidence type="ECO:0000256" key="7">
    <source>
        <dbReference type="SAM" id="MobiDB-lite"/>
    </source>
</evidence>
<gene>
    <name evidence="11" type="ORF">NYPRO_LOCUS19858</name>
</gene>